<evidence type="ECO:0000313" key="1">
    <source>
        <dbReference type="EMBL" id="MBL7527551.1"/>
    </source>
</evidence>
<dbReference type="Proteomes" id="UP000809910">
    <property type="component" value="Unassembled WGS sequence"/>
</dbReference>
<evidence type="ECO:0000313" key="2">
    <source>
        <dbReference type="Proteomes" id="UP000809910"/>
    </source>
</evidence>
<reference evidence="1 2" key="1">
    <citation type="submission" date="2020-12" db="EMBL/GenBank/DDBJ databases">
        <title>WGS of Legionella: environmental sample.</title>
        <authorList>
            <person name="Cristino S."/>
            <person name="Girolamini L."/>
            <person name="Salaris S."/>
            <person name="Pascale M.R."/>
            <person name="Mazzotta M."/>
            <person name="Orsini M."/>
            <person name="Grottola A."/>
        </authorList>
    </citation>
    <scope>NUCLEOTIDE SEQUENCE [LARGE SCALE GENOMIC DNA]</scope>
    <source>
        <strain evidence="1 2">30cs62</strain>
    </source>
</reference>
<sequence>MLKINKELLEIEDKVLIAIEAGNTEQAFLLQKELINKNRVWREELLKNTGREFIEKTVEDMLARAARGC</sequence>
<accession>A0ABS1WDW8</accession>
<dbReference type="RefSeq" id="WP_203109080.1">
    <property type="nucleotide sequence ID" value="NZ_JADOBG010000010.1"/>
</dbReference>
<name>A0ABS1WDW8_9GAMM</name>
<protein>
    <submittedName>
        <fullName evidence="1">Uncharacterized protein</fullName>
    </submittedName>
</protein>
<comment type="caution">
    <text evidence="1">The sequence shown here is derived from an EMBL/GenBank/DDBJ whole genome shotgun (WGS) entry which is preliminary data.</text>
</comment>
<dbReference type="EMBL" id="JADWVN010000026">
    <property type="protein sequence ID" value="MBL7527551.1"/>
    <property type="molecule type" value="Genomic_DNA"/>
</dbReference>
<keyword evidence="2" id="KW-1185">Reference proteome</keyword>
<gene>
    <name evidence="1" type="ORF">I5282_13355</name>
</gene>
<organism evidence="1 2">
    <name type="scientific">Legionella bononiensis</name>
    <dbReference type="NCBI Taxonomy" id="2793102"/>
    <lineage>
        <taxon>Bacteria</taxon>
        <taxon>Pseudomonadati</taxon>
        <taxon>Pseudomonadota</taxon>
        <taxon>Gammaproteobacteria</taxon>
        <taxon>Legionellales</taxon>
        <taxon>Legionellaceae</taxon>
        <taxon>Legionella</taxon>
    </lineage>
</organism>
<proteinExistence type="predicted"/>